<dbReference type="InterPro" id="IPR031811">
    <property type="entry name" value="ALGX/ALGJ_SGNH-like"/>
</dbReference>
<evidence type="ECO:0000256" key="3">
    <source>
        <dbReference type="ARBA" id="ARBA00022679"/>
    </source>
</evidence>
<proteinExistence type="predicted"/>
<protein>
    <recommendedName>
        <fullName evidence="8">AlgX/AlgJ SGNH hydrolase-like domain-containing protein</fullName>
    </recommendedName>
</protein>
<organism evidence="9 10">
    <name type="scientific">Pricia mediterranea</name>
    <dbReference type="NCBI Taxonomy" id="3076079"/>
    <lineage>
        <taxon>Bacteria</taxon>
        <taxon>Pseudomonadati</taxon>
        <taxon>Bacteroidota</taxon>
        <taxon>Flavobacteriia</taxon>
        <taxon>Flavobacteriales</taxon>
        <taxon>Flavobacteriaceae</taxon>
        <taxon>Pricia</taxon>
    </lineage>
</organism>
<evidence type="ECO:0000259" key="8">
    <source>
        <dbReference type="Pfam" id="PF16822"/>
    </source>
</evidence>
<reference evidence="9 10" key="1">
    <citation type="submission" date="2023-09" db="EMBL/GenBank/DDBJ databases">
        <title>Novel taxa isolated from Blanes Bay.</title>
        <authorList>
            <person name="Rey-Velasco X."/>
            <person name="Lucena T."/>
        </authorList>
    </citation>
    <scope>NUCLEOTIDE SEQUENCE [LARGE SCALE GENOMIC DNA]</scope>
    <source>
        <strain evidence="9 10">S334</strain>
    </source>
</reference>
<evidence type="ECO:0000256" key="6">
    <source>
        <dbReference type="ARBA" id="ARBA00022841"/>
    </source>
</evidence>
<keyword evidence="7" id="KW-0472">Membrane</keyword>
<dbReference type="RefSeq" id="WP_314014540.1">
    <property type="nucleotide sequence ID" value="NZ_JAVTTP010000001.1"/>
</dbReference>
<name>A0ABU3L658_9FLAO</name>
<evidence type="ECO:0000256" key="7">
    <source>
        <dbReference type="SAM" id="Phobius"/>
    </source>
</evidence>
<feature type="transmembrane region" description="Helical" evidence="7">
    <location>
        <begin position="176"/>
        <end position="194"/>
    </location>
</feature>
<gene>
    <name evidence="9" type="ORF">RQM65_09690</name>
</gene>
<accession>A0ABU3L658</accession>
<comment type="pathway">
    <text evidence="2">Glycan biosynthesis; alginate biosynthesis.</text>
</comment>
<keyword evidence="6" id="KW-0016">Alginate biosynthesis</keyword>
<sequence length="576" mass="65246">MVKKYSFTVLVALSIFVATRLIMGMTGEGPSEMTLSLTATVLQNDKFQVFYLSEGDSGFNEKHSIISEVNGSDKPQVIDFVLPLDTTISKLRIDIGNNRGQSPLHIQEARLKTPDHSFSYPISESFLKNVHISEKDGKFFTKIVSNSYDPFFISNFNLTPTIKKLAEAQPLVDKTVAIIFALVFAVAAFISNYLKVSRSKSPSPSFYIATFIVIIATPPIVQLLGAGQKAESKEKRELSPMPEWTFNQSFPKEYEAYYNDNFGLRPTIINWASKLKIGVFRDSPQPELVQFGKQGFLFFNEHNAIDGGIYSSYSHTNLASLKQLENGFSKQFKLKQQLAARGMDYVVGFWPNKHTIYNELLPFTMKVQIQGETSLADQAVEYFDEKGMSLFDVRKHLLKEKQEDQLYFKFDSHWNLNGAYGAYRAFCEQTYDELGLSPFPKEAFEVSYIKIREGDLTNLLGIDGMDYYDEKPNYRLKDGNKAYRFVAPTGIYQNATVTLNENCGNDKTALVFRDSYGAALIQFLSLHYSKVVYVGKSPVDMYWVDQVDPDVVILGVVERRLPYILDTVNEVGKHAP</sequence>
<evidence type="ECO:0000256" key="5">
    <source>
        <dbReference type="ARBA" id="ARBA00022764"/>
    </source>
</evidence>
<keyword evidence="5" id="KW-0574">Periplasm</keyword>
<keyword evidence="10" id="KW-1185">Reference proteome</keyword>
<feature type="domain" description="AlgX/AlgJ SGNH hydrolase-like" evidence="8">
    <location>
        <begin position="289"/>
        <end position="464"/>
    </location>
</feature>
<dbReference type="Proteomes" id="UP001250656">
    <property type="component" value="Unassembled WGS sequence"/>
</dbReference>
<comment type="caution">
    <text evidence="9">The sequence shown here is derived from an EMBL/GenBank/DDBJ whole genome shotgun (WGS) entry which is preliminary data.</text>
</comment>
<keyword evidence="7" id="KW-0812">Transmembrane</keyword>
<evidence type="ECO:0000256" key="4">
    <source>
        <dbReference type="ARBA" id="ARBA00022729"/>
    </source>
</evidence>
<keyword evidence="7" id="KW-1133">Transmembrane helix</keyword>
<evidence type="ECO:0000256" key="2">
    <source>
        <dbReference type="ARBA" id="ARBA00005182"/>
    </source>
</evidence>
<keyword evidence="4" id="KW-0732">Signal</keyword>
<evidence type="ECO:0000313" key="9">
    <source>
        <dbReference type="EMBL" id="MDT7828932.1"/>
    </source>
</evidence>
<dbReference type="EMBL" id="JAVTTP010000001">
    <property type="protein sequence ID" value="MDT7828932.1"/>
    <property type="molecule type" value="Genomic_DNA"/>
</dbReference>
<evidence type="ECO:0000256" key="1">
    <source>
        <dbReference type="ARBA" id="ARBA00004418"/>
    </source>
</evidence>
<feature type="transmembrane region" description="Helical" evidence="7">
    <location>
        <begin position="206"/>
        <end position="225"/>
    </location>
</feature>
<evidence type="ECO:0000313" key="10">
    <source>
        <dbReference type="Proteomes" id="UP001250656"/>
    </source>
</evidence>
<keyword evidence="3" id="KW-0808">Transferase</keyword>
<comment type="subcellular location">
    <subcellularLocation>
        <location evidence="1">Periplasm</location>
    </subcellularLocation>
</comment>
<dbReference type="Pfam" id="PF16822">
    <property type="entry name" value="ALGX"/>
    <property type="match status" value="1"/>
</dbReference>